<dbReference type="InterPro" id="IPR036097">
    <property type="entry name" value="HisK_dim/P_sf"/>
</dbReference>
<dbReference type="PANTHER" id="PTHR43711:SF26">
    <property type="entry name" value="SENSOR HISTIDINE KINASE RCSC"/>
    <property type="match status" value="1"/>
</dbReference>
<keyword evidence="5" id="KW-0902">Two-component regulatory system</keyword>
<dbReference type="InterPro" id="IPR036890">
    <property type="entry name" value="HATPase_C_sf"/>
</dbReference>
<feature type="repeat" description="TPR" evidence="6">
    <location>
        <begin position="128"/>
        <end position="161"/>
    </location>
</feature>
<evidence type="ECO:0000259" key="8">
    <source>
        <dbReference type="PROSITE" id="PS50109"/>
    </source>
</evidence>
<dbReference type="Gene3D" id="1.25.40.10">
    <property type="entry name" value="Tetratricopeptide repeat domain"/>
    <property type="match status" value="1"/>
</dbReference>
<keyword evidence="4 9" id="KW-0418">Kinase</keyword>
<organism evidence="9 10">
    <name type="scientific">Pseudalgibacter alginicilyticus</name>
    <dbReference type="NCBI Taxonomy" id="1736674"/>
    <lineage>
        <taxon>Bacteria</taxon>
        <taxon>Pseudomonadati</taxon>
        <taxon>Bacteroidota</taxon>
        <taxon>Flavobacteriia</taxon>
        <taxon>Flavobacteriales</taxon>
        <taxon>Flavobacteriaceae</taxon>
        <taxon>Pseudalgibacter</taxon>
    </lineage>
</organism>
<feature type="transmembrane region" description="Helical" evidence="7">
    <location>
        <begin position="242"/>
        <end position="261"/>
    </location>
</feature>
<keyword evidence="3" id="KW-0808">Transferase</keyword>
<dbReference type="PROSITE" id="PS50005">
    <property type="entry name" value="TPR"/>
    <property type="match status" value="2"/>
</dbReference>
<feature type="domain" description="Histidine kinase" evidence="8">
    <location>
        <begin position="291"/>
        <end position="510"/>
    </location>
</feature>
<dbReference type="InterPro" id="IPR050736">
    <property type="entry name" value="Sensor_HK_Regulatory"/>
</dbReference>
<gene>
    <name evidence="9" type="ORF">APS56_08225</name>
</gene>
<dbReference type="PROSITE" id="PS50109">
    <property type="entry name" value="HIS_KIN"/>
    <property type="match status" value="1"/>
</dbReference>
<dbReference type="AlphaFoldDB" id="A0A0P0D9G5"/>
<evidence type="ECO:0000256" key="2">
    <source>
        <dbReference type="ARBA" id="ARBA00012438"/>
    </source>
</evidence>
<keyword evidence="7" id="KW-1133">Transmembrane helix</keyword>
<dbReference type="InterPro" id="IPR011990">
    <property type="entry name" value="TPR-like_helical_dom_sf"/>
</dbReference>
<keyword evidence="7" id="KW-0812">Transmembrane</keyword>
<dbReference type="PRINTS" id="PR00344">
    <property type="entry name" value="BCTRLSENSOR"/>
</dbReference>
<dbReference type="Gene3D" id="3.30.565.10">
    <property type="entry name" value="Histidine kinase-like ATPase, C-terminal domain"/>
    <property type="match status" value="1"/>
</dbReference>
<dbReference type="SUPFAM" id="SSF48452">
    <property type="entry name" value="TPR-like"/>
    <property type="match status" value="1"/>
</dbReference>
<dbReference type="SMART" id="SM00028">
    <property type="entry name" value="TPR"/>
    <property type="match status" value="3"/>
</dbReference>
<dbReference type="OrthoDB" id="9781208at2"/>
<evidence type="ECO:0000256" key="1">
    <source>
        <dbReference type="ARBA" id="ARBA00000085"/>
    </source>
</evidence>
<evidence type="ECO:0000256" key="6">
    <source>
        <dbReference type="PROSITE-ProRule" id="PRU00339"/>
    </source>
</evidence>
<name>A0A0P0D9G5_9FLAO</name>
<sequence>MKHLNTTKDSDLKDYAHYFRGFSFREKKLYEEAQNEFLKINANCNFYNLVILRLGQVNLELYQFKKAITYYEKLINLPDNQYKYIKKSIVYENLGLCHHHLGEFEAAEPYLIAYVKLVEQKKDSIGLIKAYGNIANLYYEQYKDDLAISYFEKAYNISKKINDLESKEFGAFNMAVVEENRNNYKKALQYRKESEKWKDSLNDQNKIWEVAQLEKQFAIKEKQKEVILLQAENKAKAIERNGLLYSVLTLLILLGVSLYFYKEKIKTNKIIIAQKENLDNLNATKDKLFSIVSHDLRSSVNALKTSNTKLLENLESKNLNALSILLQNNSAIVNGAYNLLDNLLHWALLQTKQSYFEITSLRLFFIIEQVAYNYKPIMIENNITFENNVLKNDVVFADQESLKIILRNLLDNAIKFSNSNGKIKIYTQNTNAEFYKLIIEDTGIGMNETTRLELLKEAIFLSKKNDSNIIGTGLGLQLCKSMIAKNKGKLSIESTLNQGTKMIIYLPKTM</sequence>
<keyword evidence="10" id="KW-1185">Reference proteome</keyword>
<comment type="catalytic activity">
    <reaction evidence="1">
        <text>ATP + protein L-histidine = ADP + protein N-phospho-L-histidine.</text>
        <dbReference type="EC" id="2.7.13.3"/>
    </reaction>
</comment>
<evidence type="ECO:0000313" key="10">
    <source>
        <dbReference type="Proteomes" id="UP000057981"/>
    </source>
</evidence>
<dbReference type="EMBL" id="CP012898">
    <property type="protein sequence ID" value="ALJ06791.1"/>
    <property type="molecule type" value="Genomic_DNA"/>
</dbReference>
<dbReference type="InterPro" id="IPR004358">
    <property type="entry name" value="Sig_transdc_His_kin-like_C"/>
</dbReference>
<dbReference type="SMART" id="SM00387">
    <property type="entry name" value="HATPase_c"/>
    <property type="match status" value="1"/>
</dbReference>
<evidence type="ECO:0000256" key="4">
    <source>
        <dbReference type="ARBA" id="ARBA00022777"/>
    </source>
</evidence>
<evidence type="ECO:0000256" key="5">
    <source>
        <dbReference type="ARBA" id="ARBA00023012"/>
    </source>
</evidence>
<dbReference type="Pfam" id="PF13181">
    <property type="entry name" value="TPR_8"/>
    <property type="match status" value="1"/>
</dbReference>
<dbReference type="Proteomes" id="UP000057981">
    <property type="component" value="Chromosome"/>
</dbReference>
<feature type="repeat" description="TPR" evidence="6">
    <location>
        <begin position="48"/>
        <end position="81"/>
    </location>
</feature>
<evidence type="ECO:0000256" key="7">
    <source>
        <dbReference type="SAM" id="Phobius"/>
    </source>
</evidence>
<protein>
    <recommendedName>
        <fullName evidence="2">histidine kinase</fullName>
        <ecNumber evidence="2">2.7.13.3</ecNumber>
    </recommendedName>
</protein>
<dbReference type="Pfam" id="PF02518">
    <property type="entry name" value="HATPase_c"/>
    <property type="match status" value="1"/>
</dbReference>
<dbReference type="Pfam" id="PF13424">
    <property type="entry name" value="TPR_12"/>
    <property type="match status" value="1"/>
</dbReference>
<dbReference type="KEGG" id="ahz:APS56_08225"/>
<dbReference type="InterPro" id="IPR005467">
    <property type="entry name" value="His_kinase_dom"/>
</dbReference>
<keyword evidence="6" id="KW-0802">TPR repeat</keyword>
<proteinExistence type="predicted"/>
<dbReference type="EC" id="2.7.13.3" evidence="2"/>
<dbReference type="PANTHER" id="PTHR43711">
    <property type="entry name" value="TWO-COMPONENT HISTIDINE KINASE"/>
    <property type="match status" value="1"/>
</dbReference>
<dbReference type="STRING" id="1736674.APS56_08225"/>
<evidence type="ECO:0000256" key="3">
    <source>
        <dbReference type="ARBA" id="ARBA00022679"/>
    </source>
</evidence>
<keyword evidence="7" id="KW-0472">Membrane</keyword>
<evidence type="ECO:0000313" key="9">
    <source>
        <dbReference type="EMBL" id="ALJ06791.1"/>
    </source>
</evidence>
<dbReference type="InterPro" id="IPR019734">
    <property type="entry name" value="TPR_rpt"/>
</dbReference>
<reference evidence="9 10" key="1">
    <citation type="submission" date="2015-10" db="EMBL/GenBank/DDBJ databases">
        <authorList>
            <person name="Gilbert D.G."/>
        </authorList>
    </citation>
    <scope>NUCLEOTIDE SEQUENCE [LARGE SCALE GENOMIC DNA]</scope>
    <source>
        <strain evidence="10">HZ-22</strain>
    </source>
</reference>
<dbReference type="PATRIC" id="fig|1736674.3.peg.1682"/>
<dbReference type="InterPro" id="IPR003594">
    <property type="entry name" value="HATPase_dom"/>
</dbReference>
<dbReference type="GO" id="GO:0000155">
    <property type="term" value="F:phosphorelay sensor kinase activity"/>
    <property type="evidence" value="ECO:0007669"/>
    <property type="project" value="InterPro"/>
</dbReference>
<dbReference type="SUPFAM" id="SSF47384">
    <property type="entry name" value="Homodimeric domain of signal transducing histidine kinase"/>
    <property type="match status" value="1"/>
</dbReference>
<dbReference type="SUPFAM" id="SSF55874">
    <property type="entry name" value="ATPase domain of HSP90 chaperone/DNA topoisomerase II/histidine kinase"/>
    <property type="match status" value="1"/>
</dbReference>
<accession>A0A0P0D9G5</accession>